<accession>A0A0J1B664</accession>
<sequence length="221" mass="24432">MDNNPERSGCLGFFLKLLGIGPGAGSGKGRNDLPYRLRDNFLSAAELAFYRVLEQAVGETYSINNKVRLWDVLCVPRREDSRTYENKISSKHIDFLLCDPSTMQPILAIELDDASHNRKDRQERDAFLDQALTAAGLAILHIKAARTYSIAEVGHQIASVLPETASNMSAPPPLQAESSEPSCLKCHTAMVQRKASKGAHAGKRFWACTNYPKCREIIGID</sequence>
<dbReference type="Gene3D" id="3.30.65.10">
    <property type="entry name" value="Bacterial Topoisomerase I, domain 1"/>
    <property type="match status" value="1"/>
</dbReference>
<comment type="caution">
    <text evidence="2">The sequence shown here is derived from an EMBL/GenBank/DDBJ whole genome shotgun (WGS) entry which is preliminary data.</text>
</comment>
<reference evidence="2" key="1">
    <citation type="submission" date="2015-05" db="EMBL/GenBank/DDBJ databases">
        <title>Permanent draft genome of Rhodopirellula islandicus K833.</title>
        <authorList>
            <person name="Kizina J."/>
            <person name="Richter M."/>
            <person name="Glockner F.O."/>
            <person name="Harder J."/>
        </authorList>
    </citation>
    <scope>NUCLEOTIDE SEQUENCE [LARGE SCALE GENOMIC DNA]</scope>
    <source>
        <strain evidence="2">K833</strain>
    </source>
</reference>
<dbReference type="STRING" id="595434.RISK_005371"/>
<dbReference type="Pfam" id="PF10881">
    <property type="entry name" value="DUF2726"/>
    <property type="match status" value="1"/>
</dbReference>
<keyword evidence="3" id="KW-1185">Reference proteome</keyword>
<dbReference type="Proteomes" id="UP000036367">
    <property type="component" value="Unassembled WGS sequence"/>
</dbReference>
<dbReference type="PATRIC" id="fig|595434.4.peg.5103"/>
<dbReference type="SUPFAM" id="SSF57783">
    <property type="entry name" value="Zinc beta-ribbon"/>
    <property type="match status" value="1"/>
</dbReference>
<protein>
    <submittedName>
        <fullName evidence="2">QueD like protein</fullName>
    </submittedName>
</protein>
<evidence type="ECO:0000259" key="1">
    <source>
        <dbReference type="Pfam" id="PF10881"/>
    </source>
</evidence>
<dbReference type="EMBL" id="LECT01000044">
    <property type="protein sequence ID" value="KLU02305.1"/>
    <property type="molecule type" value="Genomic_DNA"/>
</dbReference>
<dbReference type="InterPro" id="IPR014538">
    <property type="entry name" value="UCP028063_topo_Znf"/>
</dbReference>
<evidence type="ECO:0000313" key="2">
    <source>
        <dbReference type="EMBL" id="KLU02305.1"/>
    </source>
</evidence>
<dbReference type="OrthoDB" id="9813328at2"/>
<name>A0A0J1B664_RHOIS</name>
<dbReference type="PIRSF" id="PIRSF028063">
    <property type="entry name" value="UCP028063"/>
    <property type="match status" value="1"/>
</dbReference>
<dbReference type="InterPro" id="IPR024402">
    <property type="entry name" value="DUF2726"/>
</dbReference>
<dbReference type="RefSeq" id="WP_047816421.1">
    <property type="nucleotide sequence ID" value="NZ_LECT01000044.1"/>
</dbReference>
<organism evidence="2 3">
    <name type="scientific">Rhodopirellula islandica</name>
    <dbReference type="NCBI Taxonomy" id="595434"/>
    <lineage>
        <taxon>Bacteria</taxon>
        <taxon>Pseudomonadati</taxon>
        <taxon>Planctomycetota</taxon>
        <taxon>Planctomycetia</taxon>
        <taxon>Pirellulales</taxon>
        <taxon>Pirellulaceae</taxon>
        <taxon>Rhodopirellula</taxon>
    </lineage>
</organism>
<dbReference type="AlphaFoldDB" id="A0A0J1B664"/>
<proteinExistence type="predicted"/>
<feature type="domain" description="DUF2726" evidence="1">
    <location>
        <begin position="40"/>
        <end position="158"/>
    </location>
</feature>
<evidence type="ECO:0000313" key="3">
    <source>
        <dbReference type="Proteomes" id="UP000036367"/>
    </source>
</evidence>
<gene>
    <name evidence="2" type="ORF">RISK_005371</name>
</gene>